<evidence type="ECO:0000256" key="1">
    <source>
        <dbReference type="SAM" id="MobiDB-lite"/>
    </source>
</evidence>
<proteinExistence type="predicted"/>
<feature type="compositionally biased region" description="Basic and acidic residues" evidence="1">
    <location>
        <begin position="75"/>
        <end position="87"/>
    </location>
</feature>
<feature type="compositionally biased region" description="Polar residues" evidence="1">
    <location>
        <begin position="121"/>
        <end position="132"/>
    </location>
</feature>
<sequence>MVLLLFCRKVGGWGGLVSGQRPLSPVVFGCWRSLRSCGRRRPVYPQGKEREIPGGNQRRRSAAGTFPEPQAPTKEGLDRPERTRTIRQDSSQKASQTTQGQEVRSSATAPPGPNSRPRQRTPFNWLQRSGNQGEPREPALPPRATDNPTAPAAQACRLRPPPRHLLRAKWRSAAANHQHKPATTADRPR</sequence>
<dbReference type="EMBL" id="JQ418529">
    <property type="protein sequence ID" value="AFK89349.1"/>
    <property type="molecule type" value="Genomic_DNA"/>
</dbReference>
<dbReference type="AlphaFoldDB" id="I3W172"/>
<keyword evidence="2" id="KW-0614">Plasmid</keyword>
<feature type="region of interest" description="Disordered" evidence="1">
    <location>
        <begin position="40"/>
        <end position="189"/>
    </location>
</feature>
<geneLocation type="plasmid" evidence="2">
    <name>pJ340-114</name>
</geneLocation>
<name>I3W172_9MICC</name>
<protein>
    <submittedName>
        <fullName evidence="2">Uncharacterized protein</fullName>
    </submittedName>
</protein>
<reference evidence="2" key="1">
    <citation type="submission" date="2012-01" db="EMBL/GenBank/DDBJ databases">
        <authorList>
            <person name="Summers A.O."/>
            <person name="Wireman J."/>
            <person name="Sale K."/>
        </authorList>
    </citation>
    <scope>NUCLEOTIDE SEQUENCE</scope>
    <source>
        <strain evidence="2">J3-40</strain>
        <plasmid evidence="2">pJ340-114</plasmid>
    </source>
</reference>
<feature type="compositionally biased region" description="Basic residues" evidence="1">
    <location>
        <begin position="160"/>
        <end position="170"/>
    </location>
</feature>
<accession>I3W172</accession>
<feature type="compositionally biased region" description="Polar residues" evidence="1">
    <location>
        <begin position="88"/>
        <end position="108"/>
    </location>
</feature>
<evidence type="ECO:0000313" key="2">
    <source>
        <dbReference type="EMBL" id="AFK89349.1"/>
    </source>
</evidence>
<organism evidence="2">
    <name type="scientific">Arthrobacter sp. J3.40</name>
    <dbReference type="NCBI Taxonomy" id="347209"/>
    <lineage>
        <taxon>Bacteria</taxon>
        <taxon>Bacillati</taxon>
        <taxon>Actinomycetota</taxon>
        <taxon>Actinomycetes</taxon>
        <taxon>Micrococcales</taxon>
        <taxon>Micrococcaceae</taxon>
        <taxon>Arthrobacter</taxon>
    </lineage>
</organism>